<sequence>MCAIVVPKIRQRNQGKKIQLVTTAQNRTGIPMQSV</sequence>
<organism evidence="1">
    <name type="scientific">Siphoviridae sp. ctL0q1</name>
    <dbReference type="NCBI Taxonomy" id="2825449"/>
    <lineage>
        <taxon>Viruses</taxon>
        <taxon>Duplodnaviria</taxon>
        <taxon>Heunggongvirae</taxon>
        <taxon>Uroviricota</taxon>
        <taxon>Caudoviricetes</taxon>
    </lineage>
</organism>
<evidence type="ECO:0000313" key="1">
    <source>
        <dbReference type="EMBL" id="DAE06880.1"/>
    </source>
</evidence>
<accession>A0A8S5PJI0</accession>
<dbReference type="EMBL" id="BK015443">
    <property type="protein sequence ID" value="DAE06880.1"/>
    <property type="molecule type" value="Genomic_DNA"/>
</dbReference>
<name>A0A8S5PJI0_9CAUD</name>
<reference evidence="1" key="1">
    <citation type="journal article" date="2021" name="Proc. Natl. Acad. Sci. U.S.A.">
        <title>A Catalog of Tens of Thousands of Viruses from Human Metagenomes Reveals Hidden Associations with Chronic Diseases.</title>
        <authorList>
            <person name="Tisza M.J."/>
            <person name="Buck C.B."/>
        </authorList>
    </citation>
    <scope>NUCLEOTIDE SEQUENCE</scope>
    <source>
        <strain evidence="1">CtL0q1</strain>
    </source>
</reference>
<proteinExistence type="predicted"/>
<protein>
    <submittedName>
        <fullName evidence="1">Uncharacterized protein</fullName>
    </submittedName>
</protein>